<dbReference type="Gene3D" id="1.10.10.10">
    <property type="entry name" value="Winged helix-like DNA-binding domain superfamily/Winged helix DNA-binding domain"/>
    <property type="match status" value="1"/>
</dbReference>
<dbReference type="InterPro" id="IPR036390">
    <property type="entry name" value="WH_DNA-bd_sf"/>
</dbReference>
<reference evidence="2" key="2">
    <citation type="journal article" date="2021" name="PeerJ">
        <title>Extensive microbial diversity within the chicken gut microbiome revealed by metagenomics and culture.</title>
        <authorList>
            <person name="Gilroy R."/>
            <person name="Ravi A."/>
            <person name="Getino M."/>
            <person name="Pursley I."/>
            <person name="Horton D.L."/>
            <person name="Alikhan N.F."/>
            <person name="Baker D."/>
            <person name="Gharbi K."/>
            <person name="Hall N."/>
            <person name="Watson M."/>
            <person name="Adriaenssens E.M."/>
            <person name="Foster-Nyarko E."/>
            <person name="Jarju S."/>
            <person name="Secka A."/>
            <person name="Antonio M."/>
            <person name="Oren A."/>
            <person name="Chaudhuri R.R."/>
            <person name="La Ragione R."/>
            <person name="Hildebrand F."/>
            <person name="Pallen M.J."/>
        </authorList>
    </citation>
    <scope>NUCLEOTIDE SEQUENCE</scope>
    <source>
        <strain evidence="2">CHK152-2994</strain>
    </source>
</reference>
<dbReference type="PANTHER" id="PTHR43252:SF2">
    <property type="entry name" value="TRANSCRIPTION REGULATOR, PADR-LIKE FAMILY"/>
    <property type="match status" value="1"/>
</dbReference>
<evidence type="ECO:0000313" key="3">
    <source>
        <dbReference type="Proteomes" id="UP000824139"/>
    </source>
</evidence>
<organism evidence="2 3">
    <name type="scientific">Candidatus Scatenecus faecavium</name>
    <dbReference type="NCBI Taxonomy" id="2840915"/>
    <lineage>
        <taxon>Bacteria</taxon>
        <taxon>Candidatus Scatenecus</taxon>
    </lineage>
</organism>
<dbReference type="Proteomes" id="UP000824139">
    <property type="component" value="Unassembled WGS sequence"/>
</dbReference>
<dbReference type="PANTHER" id="PTHR43252">
    <property type="entry name" value="TRANSCRIPTIONAL REGULATOR YQJI"/>
    <property type="match status" value="1"/>
</dbReference>
<accession>A0A9D1FXY2</accession>
<feature type="domain" description="Transcription regulator PadR N-terminal" evidence="1">
    <location>
        <begin position="6"/>
        <end position="79"/>
    </location>
</feature>
<protein>
    <submittedName>
        <fullName evidence="2">PadR family transcriptional regulator</fullName>
    </submittedName>
</protein>
<dbReference type="Pfam" id="PF03551">
    <property type="entry name" value="PadR"/>
    <property type="match status" value="1"/>
</dbReference>
<gene>
    <name evidence="2" type="ORF">IAD41_09200</name>
</gene>
<evidence type="ECO:0000313" key="2">
    <source>
        <dbReference type="EMBL" id="HIS83764.1"/>
    </source>
</evidence>
<dbReference type="SUPFAM" id="SSF46785">
    <property type="entry name" value="Winged helix' DNA-binding domain"/>
    <property type="match status" value="1"/>
</dbReference>
<dbReference type="InterPro" id="IPR005149">
    <property type="entry name" value="Tscrpt_reg_PadR_N"/>
</dbReference>
<evidence type="ECO:0000259" key="1">
    <source>
        <dbReference type="Pfam" id="PF03551"/>
    </source>
</evidence>
<reference evidence="2" key="1">
    <citation type="submission" date="2020-10" db="EMBL/GenBank/DDBJ databases">
        <authorList>
            <person name="Gilroy R."/>
        </authorList>
    </citation>
    <scope>NUCLEOTIDE SEQUENCE</scope>
    <source>
        <strain evidence="2">CHK152-2994</strain>
    </source>
</reference>
<dbReference type="EMBL" id="DVJO01000201">
    <property type="protein sequence ID" value="HIS83764.1"/>
    <property type="molecule type" value="Genomic_DNA"/>
</dbReference>
<name>A0A9D1FXY2_9BACT</name>
<dbReference type="AlphaFoldDB" id="A0A9D1FXY2"/>
<sequence>MIELLILYILTKREFTMYAIHKGIEAEFAPFTSPSFGALKPALRRLEEAGSITSRKMMSDGGKLSIFYSITREGKAELKRLMLEELSQNPLQFLSNARVKLSCAEVLDSEAKEELFLSLKMLALKFKSDAENILNDEYTKLSFYQKIILDNAVCEYANLITIIEGFEKDNAGTRK</sequence>
<dbReference type="InterPro" id="IPR036388">
    <property type="entry name" value="WH-like_DNA-bd_sf"/>
</dbReference>
<proteinExistence type="predicted"/>
<comment type="caution">
    <text evidence="2">The sequence shown here is derived from an EMBL/GenBank/DDBJ whole genome shotgun (WGS) entry which is preliminary data.</text>
</comment>